<dbReference type="InterPro" id="IPR036749">
    <property type="entry name" value="Expansin_CBD_sf"/>
</dbReference>
<keyword evidence="6" id="KW-1185">Reference proteome</keyword>
<dbReference type="Pfam" id="PF01357">
    <property type="entry name" value="Expansin_C"/>
    <property type="match status" value="1"/>
</dbReference>
<evidence type="ECO:0000256" key="3">
    <source>
        <dbReference type="SAM" id="SignalP"/>
    </source>
</evidence>
<protein>
    <recommendedName>
        <fullName evidence="4">Expansin-like CBD domain-containing protein</fullName>
    </recommendedName>
</protein>
<reference evidence="5" key="1">
    <citation type="journal article" date="2020" name="bioRxiv">
        <title>Whole genome comparisons of ergot fungi reveals the divergence and evolution of species within the genus Claviceps are the result of varying mechanisms driving genome evolution and host range expansion.</title>
        <authorList>
            <person name="Wyka S.A."/>
            <person name="Mondo S.J."/>
            <person name="Liu M."/>
            <person name="Dettman J."/>
            <person name="Nalam V."/>
            <person name="Broders K.D."/>
        </authorList>
    </citation>
    <scope>NUCLEOTIDE SEQUENCE</scope>
    <source>
        <strain evidence="5">CCC 602</strain>
    </source>
</reference>
<organism evidence="5 6">
    <name type="scientific">Claviceps pusilla</name>
    <dbReference type="NCBI Taxonomy" id="123648"/>
    <lineage>
        <taxon>Eukaryota</taxon>
        <taxon>Fungi</taxon>
        <taxon>Dikarya</taxon>
        <taxon>Ascomycota</taxon>
        <taxon>Pezizomycotina</taxon>
        <taxon>Sordariomycetes</taxon>
        <taxon>Hypocreomycetidae</taxon>
        <taxon>Hypocreales</taxon>
        <taxon>Clavicipitaceae</taxon>
        <taxon>Claviceps</taxon>
    </lineage>
</organism>
<dbReference type="SUPFAM" id="SSF49590">
    <property type="entry name" value="PHL pollen allergen"/>
    <property type="match status" value="1"/>
</dbReference>
<dbReference type="EMBL" id="SRPW01003438">
    <property type="protein sequence ID" value="KAG5987031.1"/>
    <property type="molecule type" value="Genomic_DNA"/>
</dbReference>
<feature type="compositionally biased region" description="Pro residues" evidence="2">
    <location>
        <begin position="33"/>
        <end position="49"/>
    </location>
</feature>
<evidence type="ECO:0000256" key="1">
    <source>
        <dbReference type="ARBA" id="ARBA00022729"/>
    </source>
</evidence>
<evidence type="ECO:0000313" key="6">
    <source>
        <dbReference type="Proteomes" id="UP000748025"/>
    </source>
</evidence>
<dbReference type="PANTHER" id="PTHR31836:SF21">
    <property type="entry name" value="EXPANSIN-LIKE PROTEIN 7"/>
    <property type="match status" value="1"/>
</dbReference>
<feature type="compositionally biased region" description="Basic and acidic residues" evidence="2">
    <location>
        <begin position="72"/>
        <end position="135"/>
    </location>
</feature>
<gene>
    <name evidence="5" type="ORF">E4U43_005262</name>
</gene>
<feature type="signal peptide" evidence="3">
    <location>
        <begin position="1"/>
        <end position="19"/>
    </location>
</feature>
<proteinExistence type="predicted"/>
<dbReference type="CDD" id="cd22271">
    <property type="entry name" value="DPBB_EXP_N-like"/>
    <property type="match status" value="1"/>
</dbReference>
<evidence type="ECO:0000259" key="4">
    <source>
        <dbReference type="Pfam" id="PF01357"/>
    </source>
</evidence>
<dbReference type="Gene3D" id="2.40.40.10">
    <property type="entry name" value="RlpA-like domain"/>
    <property type="match status" value="1"/>
</dbReference>
<keyword evidence="1 3" id="KW-0732">Signal</keyword>
<comment type="caution">
    <text evidence="5">The sequence shown here is derived from an EMBL/GenBank/DDBJ whole genome shotgun (WGS) entry which is preliminary data.</text>
</comment>
<accession>A0A9P7N4P9</accession>
<evidence type="ECO:0000313" key="5">
    <source>
        <dbReference type="EMBL" id="KAG5987031.1"/>
    </source>
</evidence>
<dbReference type="SUPFAM" id="SSF50685">
    <property type="entry name" value="Barwin-like endoglucanases"/>
    <property type="match status" value="1"/>
</dbReference>
<dbReference type="AlphaFoldDB" id="A0A9P7N4P9"/>
<dbReference type="InterPro" id="IPR036908">
    <property type="entry name" value="RlpA-like_sf"/>
</dbReference>
<dbReference type="Proteomes" id="UP000748025">
    <property type="component" value="Unassembled WGS sequence"/>
</dbReference>
<dbReference type="InterPro" id="IPR051477">
    <property type="entry name" value="Expansin_CellWall"/>
</dbReference>
<dbReference type="PANTHER" id="PTHR31836">
    <property type="match status" value="1"/>
</dbReference>
<feature type="domain" description="Expansin-like CBD" evidence="4">
    <location>
        <begin position="274"/>
        <end position="350"/>
    </location>
</feature>
<name>A0A9P7N4P9_9HYPO</name>
<feature type="chain" id="PRO_5040182033" description="Expansin-like CBD domain-containing protein" evidence="3">
    <location>
        <begin position="20"/>
        <end position="363"/>
    </location>
</feature>
<evidence type="ECO:0000256" key="2">
    <source>
        <dbReference type="SAM" id="MobiDB-lite"/>
    </source>
</evidence>
<sequence>MRFHHITGLALALAPLSMAGACPNKEKAVEPVNPAPAPAPAAAPAPAPASSPAATVPKKKKKHSHKSHHGPKKDGSKKNKPKKDGSKKDDSKKEQPKQEEPKQETPKQEQPKQEQPKQEQPKQDTPKQEQPKPETYEPAPVAPAPVVAGVIGDGHTMKGPMTRYGDNPKCTEYDCWQGGACSFTDYTLPEGIDGTTCVSEQIWDNGVHCGGCVKVSHKGKTLTLMVTNRTDLGPGHLDMTPATWNKLTNNLSWGGGFDEPWEFIECPISTPLKIKLHGGASKYWFAASVENAKHRTVKLEVSVDDGKSWVNTNREVFNMYTLGKQQLSKDTAWVRVTSINGQTVVVKDVALKSGQVTAGAVNY</sequence>
<dbReference type="Gene3D" id="2.60.40.760">
    <property type="entry name" value="Expansin, cellulose-binding-like domain"/>
    <property type="match status" value="1"/>
</dbReference>
<feature type="compositionally biased region" description="Basic residues" evidence="2">
    <location>
        <begin position="57"/>
        <end position="71"/>
    </location>
</feature>
<dbReference type="OrthoDB" id="406505at2759"/>
<dbReference type="InterPro" id="IPR007117">
    <property type="entry name" value="Expansin_CBD"/>
</dbReference>
<dbReference type="PROSITE" id="PS51257">
    <property type="entry name" value="PROKAR_LIPOPROTEIN"/>
    <property type="match status" value="1"/>
</dbReference>
<feature type="region of interest" description="Disordered" evidence="2">
    <location>
        <begin position="25"/>
        <end position="146"/>
    </location>
</feature>